<comment type="similarity">
    <text evidence="1">Belongs to the Elbow/Noc family.</text>
</comment>
<keyword evidence="4" id="KW-0862">Zinc</keyword>
<keyword evidence="9" id="KW-1185">Reference proteome</keyword>
<dbReference type="GO" id="GO:0005634">
    <property type="term" value="C:nucleus"/>
    <property type="evidence" value="ECO:0007669"/>
    <property type="project" value="TreeGrafter"/>
</dbReference>
<evidence type="ECO:0000256" key="6">
    <source>
        <dbReference type="SAM" id="MobiDB-lite"/>
    </source>
</evidence>
<dbReference type="PROSITE" id="PS50157">
    <property type="entry name" value="ZINC_FINGER_C2H2_2"/>
    <property type="match status" value="1"/>
</dbReference>
<dbReference type="InterPro" id="IPR013087">
    <property type="entry name" value="Znf_C2H2_type"/>
</dbReference>
<proteinExistence type="inferred from homology"/>
<evidence type="ECO:0000256" key="4">
    <source>
        <dbReference type="ARBA" id="ARBA00022833"/>
    </source>
</evidence>
<evidence type="ECO:0000256" key="2">
    <source>
        <dbReference type="ARBA" id="ARBA00022723"/>
    </source>
</evidence>
<evidence type="ECO:0000256" key="3">
    <source>
        <dbReference type="ARBA" id="ARBA00022771"/>
    </source>
</evidence>
<keyword evidence="3 5" id="KW-0863">Zinc-finger</keyword>
<dbReference type="PANTHER" id="PTHR12522">
    <property type="entry name" value="ZINC-FINGER PROTEIN NOLZ1-RELATED"/>
    <property type="match status" value="1"/>
</dbReference>
<name>A0A8S3Z3T0_9EUPU</name>
<dbReference type="Proteomes" id="UP000678393">
    <property type="component" value="Unassembled WGS sequence"/>
</dbReference>
<dbReference type="GO" id="GO:0045892">
    <property type="term" value="P:negative regulation of DNA-templated transcription"/>
    <property type="evidence" value="ECO:0007669"/>
    <property type="project" value="TreeGrafter"/>
</dbReference>
<dbReference type="Gene3D" id="3.30.160.60">
    <property type="entry name" value="Classic Zinc Finger"/>
    <property type="match status" value="1"/>
</dbReference>
<comment type="caution">
    <text evidence="8">The sequence shown here is derived from an EMBL/GenBank/DDBJ whole genome shotgun (WGS) entry which is preliminary data.</text>
</comment>
<dbReference type="GO" id="GO:0008270">
    <property type="term" value="F:zinc ion binding"/>
    <property type="evidence" value="ECO:0007669"/>
    <property type="project" value="UniProtKB-KW"/>
</dbReference>
<dbReference type="PANTHER" id="PTHR12522:SF4">
    <property type="entry name" value="ZINC FINGER PROTEIN ELBOW"/>
    <property type="match status" value="1"/>
</dbReference>
<evidence type="ECO:0000256" key="5">
    <source>
        <dbReference type="PROSITE-ProRule" id="PRU00042"/>
    </source>
</evidence>
<dbReference type="AlphaFoldDB" id="A0A8S3Z3T0"/>
<keyword evidence="2" id="KW-0479">Metal-binding</keyword>
<organism evidence="8 9">
    <name type="scientific">Candidula unifasciata</name>
    <dbReference type="NCBI Taxonomy" id="100452"/>
    <lineage>
        <taxon>Eukaryota</taxon>
        <taxon>Metazoa</taxon>
        <taxon>Spiralia</taxon>
        <taxon>Lophotrochozoa</taxon>
        <taxon>Mollusca</taxon>
        <taxon>Gastropoda</taxon>
        <taxon>Heterobranchia</taxon>
        <taxon>Euthyneura</taxon>
        <taxon>Panpulmonata</taxon>
        <taxon>Eupulmonata</taxon>
        <taxon>Stylommatophora</taxon>
        <taxon>Helicina</taxon>
        <taxon>Helicoidea</taxon>
        <taxon>Geomitridae</taxon>
        <taxon>Candidula</taxon>
    </lineage>
</organism>
<dbReference type="InterPro" id="IPR051520">
    <property type="entry name" value="Elbow/Noc_ZnFinger"/>
</dbReference>
<gene>
    <name evidence="8" type="ORF">CUNI_LOCUS8536</name>
</gene>
<feature type="domain" description="C2H2-type" evidence="7">
    <location>
        <begin position="413"/>
        <end position="446"/>
    </location>
</feature>
<evidence type="ECO:0000259" key="7">
    <source>
        <dbReference type="PROSITE" id="PS50157"/>
    </source>
</evidence>
<evidence type="ECO:0000256" key="1">
    <source>
        <dbReference type="ARBA" id="ARBA00010144"/>
    </source>
</evidence>
<dbReference type="OrthoDB" id="10054079at2759"/>
<feature type="region of interest" description="Disordered" evidence="6">
    <location>
        <begin position="72"/>
        <end position="197"/>
    </location>
</feature>
<dbReference type="EMBL" id="CAJHNH020001413">
    <property type="protein sequence ID" value="CAG5122978.1"/>
    <property type="molecule type" value="Genomic_DNA"/>
</dbReference>
<evidence type="ECO:0000313" key="8">
    <source>
        <dbReference type="EMBL" id="CAG5122978.1"/>
    </source>
</evidence>
<protein>
    <recommendedName>
        <fullName evidence="7">C2H2-type domain-containing protein</fullName>
    </recommendedName>
</protein>
<sequence>MTSSVSLTMLTSGVSQYLHPDYLQPLPTTLDAKKSPLALLAQTCSAIGKDSSHCKSVVLPLDKKDSEKLDRYLDSEPSSKRPNSHGSKDSGKDSKPGFRTFPPKEIPPLVPNSSANSEKSLRTPSVEPKPSTSPGSLTSSHGSFLSSRPVSASSHGTSQRSSSRSSNGRNEGNGSDYQHSSRHHHSPHLQQCESPASMGSPCYPSTSCISFSKSTSSYSTSAMQQSNTTKPSISHSSVLGGMAASHLAGYPTHLGLLGHGLDPNSSSYHAAVTAHSGISSFAAAVAQSSAMKAAAAAGASTGLSPFVTYARVRTPSGATTLVPVCRDPFCTNCQLTVQNSHLSSNCNSPGCSQCAHEKSLTNLSAVGYPTASTMFLPSFTSASSLPSSLSALSSLHSLYPHTALAAAHQGLPYICSWVSGSDFCGKRFSSSEDLLQHLRTHTSSMDVSSLAASYCGLGLPANFAAYPHLSAPLSPNSMRRTYPTSVSPVSSLLSAHRYHPYKSPLSGINGTPPNAQSFTPVGPYYSPYTLYGHRLGAAAVP</sequence>
<evidence type="ECO:0000313" key="9">
    <source>
        <dbReference type="Proteomes" id="UP000678393"/>
    </source>
</evidence>
<feature type="compositionally biased region" description="Basic and acidic residues" evidence="6">
    <location>
        <begin position="86"/>
        <end position="96"/>
    </location>
</feature>
<reference evidence="8" key="1">
    <citation type="submission" date="2021-04" db="EMBL/GenBank/DDBJ databases">
        <authorList>
            <consortium name="Molecular Ecology Group"/>
        </authorList>
    </citation>
    <scope>NUCLEOTIDE SEQUENCE</scope>
</reference>
<feature type="compositionally biased region" description="Low complexity" evidence="6">
    <location>
        <begin position="135"/>
        <end position="175"/>
    </location>
</feature>
<accession>A0A8S3Z3T0</accession>